<dbReference type="AlphaFoldDB" id="A0A4R6N3N7"/>
<evidence type="ECO:0000256" key="1">
    <source>
        <dbReference type="ARBA" id="ARBA00022737"/>
    </source>
</evidence>
<dbReference type="PANTHER" id="PTHR24189:SF50">
    <property type="entry name" value="ANKYRIN REPEAT AND SOCS BOX PROTEIN 2"/>
    <property type="match status" value="1"/>
</dbReference>
<gene>
    <name evidence="3" type="ORF">DFR39_10449</name>
</gene>
<dbReference type="SUPFAM" id="SSF48403">
    <property type="entry name" value="Ankyrin repeat"/>
    <property type="match status" value="2"/>
</dbReference>
<name>A0A4R6N3N7_9BURK</name>
<dbReference type="Proteomes" id="UP000295357">
    <property type="component" value="Unassembled WGS sequence"/>
</dbReference>
<reference evidence="3 4" key="1">
    <citation type="submission" date="2019-03" db="EMBL/GenBank/DDBJ databases">
        <title>Genomic Encyclopedia of Type Strains, Phase IV (KMG-IV): sequencing the most valuable type-strain genomes for metagenomic binning, comparative biology and taxonomic classification.</title>
        <authorList>
            <person name="Goeker M."/>
        </authorList>
    </citation>
    <scope>NUCLEOTIDE SEQUENCE [LARGE SCALE GENOMIC DNA]</scope>
    <source>
        <strain evidence="3 4">DSM 25082</strain>
    </source>
</reference>
<comment type="caution">
    <text evidence="3">The sequence shown here is derived from an EMBL/GenBank/DDBJ whole genome shotgun (WGS) entry which is preliminary data.</text>
</comment>
<proteinExistence type="predicted"/>
<dbReference type="RefSeq" id="WP_246030782.1">
    <property type="nucleotide sequence ID" value="NZ_JAUFPJ010000004.1"/>
</dbReference>
<dbReference type="InterPro" id="IPR002110">
    <property type="entry name" value="Ankyrin_rpt"/>
</dbReference>
<evidence type="ECO:0000256" key="2">
    <source>
        <dbReference type="ARBA" id="ARBA00023043"/>
    </source>
</evidence>
<accession>A0A4R6N3N7</accession>
<evidence type="ECO:0000313" key="3">
    <source>
        <dbReference type="EMBL" id="TDP09488.1"/>
    </source>
</evidence>
<evidence type="ECO:0000313" key="4">
    <source>
        <dbReference type="Proteomes" id="UP000295357"/>
    </source>
</evidence>
<keyword evidence="4" id="KW-1185">Reference proteome</keyword>
<dbReference type="InterPro" id="IPR036770">
    <property type="entry name" value="Ankyrin_rpt-contain_sf"/>
</dbReference>
<sequence length="561" mass="59883">MKPVIKRLPARPDLAHLKKQAKQLLNDWREARPEALERLQALRVVAEPVSGVDRAAQRVEAAPRLSLAQLCLAREHGCSSWSELSAWVTVRRQLSEDPARRLQHWLALVYPGDVVGSLDRARPRLAAQMLEEEGTAMLGEDPWLACAVGDLETLRRASSRDPAWVHRPGGPLALPPLLAVTHSSLVRLPAFAEGLRDSLRWLLAAGADPNQTAGSRWPPASVAAPSNEHALTALYGAAGQHGDAILTQLLLDAGADPDDGESLYHALEHPDCLQPLLEAGARVAGTGAIYRVLDRDDLLTLRLLLAHGADLNEPPPQGAAQAWPSPLLWAIRRGRSLAHVETLLDAGADPAVRTAEGLDAASLALQYGLPALAERLACGAQPAQSRLSARFVAACSCGDEPAARALLSMQPGLVAALSAAELRLLPEMAALGRHEAVRCMVRLGWPIATPGGDWSASAFNQAVFRGDAEMARFLLAHGADWREVHGFGSDALGTLSWASCNEPDGIGPGPDAGDWPGCAAAMREHGMPAARPDPQDPDALLIDGRSLEFSDEVCEILLRLP</sequence>
<protein>
    <submittedName>
        <fullName evidence="3">Ankyrin repeat protein</fullName>
    </submittedName>
</protein>
<dbReference type="EMBL" id="SNXE01000004">
    <property type="protein sequence ID" value="TDP09488.1"/>
    <property type="molecule type" value="Genomic_DNA"/>
</dbReference>
<keyword evidence="2" id="KW-0040">ANK repeat</keyword>
<organism evidence="3 4">
    <name type="scientific">Roseateles asaccharophilus</name>
    <dbReference type="NCBI Taxonomy" id="582607"/>
    <lineage>
        <taxon>Bacteria</taxon>
        <taxon>Pseudomonadati</taxon>
        <taxon>Pseudomonadota</taxon>
        <taxon>Betaproteobacteria</taxon>
        <taxon>Burkholderiales</taxon>
        <taxon>Sphaerotilaceae</taxon>
        <taxon>Roseateles</taxon>
    </lineage>
</organism>
<dbReference type="PANTHER" id="PTHR24189">
    <property type="entry name" value="MYOTROPHIN"/>
    <property type="match status" value="1"/>
</dbReference>
<dbReference type="Gene3D" id="1.25.40.20">
    <property type="entry name" value="Ankyrin repeat-containing domain"/>
    <property type="match status" value="3"/>
</dbReference>
<keyword evidence="1" id="KW-0677">Repeat</keyword>
<dbReference type="InterPro" id="IPR050745">
    <property type="entry name" value="Multifunctional_regulatory"/>
</dbReference>
<dbReference type="SMART" id="SM00248">
    <property type="entry name" value="ANK"/>
    <property type="match status" value="4"/>
</dbReference>